<evidence type="ECO:0000313" key="1">
    <source>
        <dbReference type="EMBL" id="QHT98702.1"/>
    </source>
</evidence>
<dbReference type="EMBL" id="MN740295">
    <property type="protein sequence ID" value="QHT98702.1"/>
    <property type="molecule type" value="Genomic_DNA"/>
</dbReference>
<dbReference type="AlphaFoldDB" id="A0A6C0J062"/>
<proteinExistence type="predicted"/>
<organism evidence="1">
    <name type="scientific">viral metagenome</name>
    <dbReference type="NCBI Taxonomy" id="1070528"/>
    <lineage>
        <taxon>unclassified sequences</taxon>
        <taxon>metagenomes</taxon>
        <taxon>organismal metagenomes</taxon>
    </lineage>
</organism>
<sequence length="57" mass="6933">MDILINKLLDSRDEQSCFNLVNYLRCKNLFHIGKYLSTFIRDMFPYSISINILYYIY</sequence>
<reference evidence="1" key="1">
    <citation type="journal article" date="2020" name="Nature">
        <title>Giant virus diversity and host interactions through global metagenomics.</title>
        <authorList>
            <person name="Schulz F."/>
            <person name="Roux S."/>
            <person name="Paez-Espino D."/>
            <person name="Jungbluth S."/>
            <person name="Walsh D.A."/>
            <person name="Denef V.J."/>
            <person name="McMahon K.D."/>
            <person name="Konstantinidis K.T."/>
            <person name="Eloe-Fadrosh E.A."/>
            <person name="Kyrpides N.C."/>
            <person name="Woyke T."/>
        </authorList>
    </citation>
    <scope>NUCLEOTIDE SEQUENCE</scope>
    <source>
        <strain evidence="1">GVMAG-M-3300025676-16</strain>
    </source>
</reference>
<name>A0A6C0J062_9ZZZZ</name>
<accession>A0A6C0J062</accession>
<protein>
    <submittedName>
        <fullName evidence="1">Uncharacterized protein</fullName>
    </submittedName>
</protein>